<proteinExistence type="predicted"/>
<sequence length="138" mass="15921">MTITPGLYRITTRLRPDTPIGVDPLILSAIKPVVVAIPRFSPEGTTWRVLEEDGQLYLLLVHTANTRSEENKVYAYYSEPGERWKIDDSPGPGEYSTVSRDNMFWYLPRAADLTQVELMTMCFNHEEGYDFNFERLVE</sequence>
<dbReference type="EMBL" id="KN834459">
    <property type="protein sequence ID" value="KIK10719.1"/>
    <property type="molecule type" value="Genomic_DNA"/>
</dbReference>
<dbReference type="Pfam" id="PF16850">
    <property type="entry name" value="Inhibitor_I66"/>
    <property type="match status" value="1"/>
</dbReference>
<dbReference type="InterPro" id="IPR031755">
    <property type="entry name" value="Inhibitor_I66"/>
</dbReference>
<dbReference type="Proteomes" id="UP000054018">
    <property type="component" value="Unassembled WGS sequence"/>
</dbReference>
<evidence type="ECO:0000313" key="2">
    <source>
        <dbReference type="Proteomes" id="UP000054018"/>
    </source>
</evidence>
<dbReference type="Gene3D" id="2.80.10.50">
    <property type="match status" value="1"/>
</dbReference>
<accession>A0A0C9Y9K6</accession>
<protein>
    <submittedName>
        <fullName evidence="1">Uncharacterized protein</fullName>
    </submittedName>
</protein>
<dbReference type="OrthoDB" id="2637631at2759"/>
<gene>
    <name evidence="1" type="ORF">PISMIDRAFT_690800</name>
</gene>
<name>A0A0C9Y9K6_9AGAM</name>
<evidence type="ECO:0000313" key="1">
    <source>
        <dbReference type="EMBL" id="KIK10719.1"/>
    </source>
</evidence>
<reference evidence="1 2" key="1">
    <citation type="submission" date="2014-04" db="EMBL/GenBank/DDBJ databases">
        <authorList>
            <consortium name="DOE Joint Genome Institute"/>
            <person name="Kuo A."/>
            <person name="Kohler A."/>
            <person name="Costa M.D."/>
            <person name="Nagy L.G."/>
            <person name="Floudas D."/>
            <person name="Copeland A."/>
            <person name="Barry K.W."/>
            <person name="Cichocki N."/>
            <person name="Veneault-Fourrey C."/>
            <person name="LaButti K."/>
            <person name="Lindquist E.A."/>
            <person name="Lipzen A."/>
            <person name="Lundell T."/>
            <person name="Morin E."/>
            <person name="Murat C."/>
            <person name="Sun H."/>
            <person name="Tunlid A."/>
            <person name="Henrissat B."/>
            <person name="Grigoriev I.V."/>
            <person name="Hibbett D.S."/>
            <person name="Martin F."/>
            <person name="Nordberg H.P."/>
            <person name="Cantor M.N."/>
            <person name="Hua S.X."/>
        </authorList>
    </citation>
    <scope>NUCLEOTIDE SEQUENCE [LARGE SCALE GENOMIC DNA]</scope>
    <source>
        <strain evidence="1 2">441</strain>
    </source>
</reference>
<dbReference type="GO" id="GO:0004867">
    <property type="term" value="F:serine-type endopeptidase inhibitor activity"/>
    <property type="evidence" value="ECO:0007669"/>
    <property type="project" value="InterPro"/>
</dbReference>
<reference evidence="2" key="2">
    <citation type="submission" date="2015-01" db="EMBL/GenBank/DDBJ databases">
        <title>Evolutionary Origins and Diversification of the Mycorrhizal Mutualists.</title>
        <authorList>
            <consortium name="DOE Joint Genome Institute"/>
            <consortium name="Mycorrhizal Genomics Consortium"/>
            <person name="Kohler A."/>
            <person name="Kuo A."/>
            <person name="Nagy L.G."/>
            <person name="Floudas D."/>
            <person name="Copeland A."/>
            <person name="Barry K.W."/>
            <person name="Cichocki N."/>
            <person name="Veneault-Fourrey C."/>
            <person name="LaButti K."/>
            <person name="Lindquist E.A."/>
            <person name="Lipzen A."/>
            <person name="Lundell T."/>
            <person name="Morin E."/>
            <person name="Murat C."/>
            <person name="Riley R."/>
            <person name="Ohm R."/>
            <person name="Sun H."/>
            <person name="Tunlid A."/>
            <person name="Henrissat B."/>
            <person name="Grigoriev I.V."/>
            <person name="Hibbett D.S."/>
            <person name="Martin F."/>
        </authorList>
    </citation>
    <scope>NUCLEOTIDE SEQUENCE [LARGE SCALE GENOMIC DNA]</scope>
    <source>
        <strain evidence="2">441</strain>
    </source>
</reference>
<keyword evidence="2" id="KW-1185">Reference proteome</keyword>
<organism evidence="1 2">
    <name type="scientific">Pisolithus microcarpus 441</name>
    <dbReference type="NCBI Taxonomy" id="765257"/>
    <lineage>
        <taxon>Eukaryota</taxon>
        <taxon>Fungi</taxon>
        <taxon>Dikarya</taxon>
        <taxon>Basidiomycota</taxon>
        <taxon>Agaricomycotina</taxon>
        <taxon>Agaricomycetes</taxon>
        <taxon>Agaricomycetidae</taxon>
        <taxon>Boletales</taxon>
        <taxon>Sclerodermatineae</taxon>
        <taxon>Pisolithaceae</taxon>
        <taxon>Pisolithus</taxon>
    </lineage>
</organism>
<dbReference type="AlphaFoldDB" id="A0A0C9Y9K6"/>
<dbReference type="HOGENOM" id="CLU_1856095_0_0_1"/>